<feature type="compositionally biased region" description="Low complexity" evidence="1">
    <location>
        <begin position="11"/>
        <end position="43"/>
    </location>
</feature>
<reference evidence="2" key="1">
    <citation type="submission" date="2014-11" db="EMBL/GenBank/DDBJ databases">
        <authorList>
            <person name="Otto D Thomas"/>
            <person name="Naeem Raeece"/>
        </authorList>
    </citation>
    <scope>NUCLEOTIDE SEQUENCE</scope>
</reference>
<evidence type="ECO:0000313" key="2">
    <source>
        <dbReference type="EMBL" id="CEM06240.1"/>
    </source>
</evidence>
<gene>
    <name evidence="2" type="ORF">Cvel_14860</name>
</gene>
<dbReference type="AlphaFoldDB" id="A0A0G4F3P0"/>
<evidence type="ECO:0000256" key="1">
    <source>
        <dbReference type="SAM" id="MobiDB-lite"/>
    </source>
</evidence>
<protein>
    <submittedName>
        <fullName evidence="2">Uncharacterized protein</fullName>
    </submittedName>
</protein>
<sequence>MRNQKLRRSRGAAASSRSSQQPRSAQQPGLSFETTPFTSPSTPVLGSSTASADASVFLWCPSAWRRTPCPILRAWCVRCSSGVSQRSLQAGLSWWCSFS</sequence>
<feature type="region of interest" description="Disordered" evidence="1">
    <location>
        <begin position="1"/>
        <end position="48"/>
    </location>
</feature>
<proteinExistence type="predicted"/>
<organism evidence="2">
    <name type="scientific">Chromera velia CCMP2878</name>
    <dbReference type="NCBI Taxonomy" id="1169474"/>
    <lineage>
        <taxon>Eukaryota</taxon>
        <taxon>Sar</taxon>
        <taxon>Alveolata</taxon>
        <taxon>Colpodellida</taxon>
        <taxon>Chromeraceae</taxon>
        <taxon>Chromera</taxon>
    </lineage>
</organism>
<accession>A0A0G4F3P0</accession>
<dbReference type="EMBL" id="CDMZ01000082">
    <property type="protein sequence ID" value="CEM06240.1"/>
    <property type="molecule type" value="Genomic_DNA"/>
</dbReference>
<name>A0A0G4F3P0_9ALVE</name>
<feature type="compositionally biased region" description="Basic residues" evidence="1">
    <location>
        <begin position="1"/>
        <end position="10"/>
    </location>
</feature>
<dbReference type="VEuPathDB" id="CryptoDB:Cvel_14860"/>